<gene>
    <name evidence="7" type="ORF">DVH24_030324</name>
</gene>
<organism evidence="7 8">
    <name type="scientific">Malus domestica</name>
    <name type="common">Apple</name>
    <name type="synonym">Pyrus malus</name>
    <dbReference type="NCBI Taxonomy" id="3750"/>
    <lineage>
        <taxon>Eukaryota</taxon>
        <taxon>Viridiplantae</taxon>
        <taxon>Streptophyta</taxon>
        <taxon>Embryophyta</taxon>
        <taxon>Tracheophyta</taxon>
        <taxon>Spermatophyta</taxon>
        <taxon>Magnoliopsida</taxon>
        <taxon>eudicotyledons</taxon>
        <taxon>Gunneridae</taxon>
        <taxon>Pentapetalae</taxon>
        <taxon>rosids</taxon>
        <taxon>fabids</taxon>
        <taxon>Rosales</taxon>
        <taxon>Rosaceae</taxon>
        <taxon>Amygdaloideae</taxon>
        <taxon>Maleae</taxon>
        <taxon>Malus</taxon>
    </lineage>
</organism>
<reference evidence="7 8" key="1">
    <citation type="submission" date="2018-10" db="EMBL/GenBank/DDBJ databases">
        <title>A high-quality apple genome assembly.</title>
        <authorList>
            <person name="Hu J."/>
        </authorList>
    </citation>
    <scope>NUCLEOTIDE SEQUENCE [LARGE SCALE GENOMIC DNA]</scope>
    <source>
        <strain evidence="8">cv. HFTH1</strain>
        <tissue evidence="7">Young leaf</tissue>
    </source>
</reference>
<keyword evidence="4" id="KW-0812">Transmembrane</keyword>
<evidence type="ECO:0000256" key="2">
    <source>
        <dbReference type="ARBA" id="ARBA00010271"/>
    </source>
</evidence>
<dbReference type="Proteomes" id="UP000290289">
    <property type="component" value="Chromosome 4"/>
</dbReference>
<dbReference type="Pfam" id="PF03016">
    <property type="entry name" value="Exostosin_GT47"/>
    <property type="match status" value="1"/>
</dbReference>
<keyword evidence="4" id="KW-0735">Signal-anchor</keyword>
<dbReference type="InterPro" id="IPR040911">
    <property type="entry name" value="Exostosin_GT47"/>
</dbReference>
<evidence type="ECO:0000313" key="7">
    <source>
        <dbReference type="EMBL" id="RXI02395.1"/>
    </source>
</evidence>
<accession>A0A498K978</accession>
<evidence type="ECO:0000259" key="6">
    <source>
        <dbReference type="Pfam" id="PF03016"/>
    </source>
</evidence>
<evidence type="ECO:0000256" key="1">
    <source>
        <dbReference type="ARBA" id="ARBA00004323"/>
    </source>
</evidence>
<evidence type="ECO:0000256" key="3">
    <source>
        <dbReference type="ARBA" id="ARBA00022676"/>
    </source>
</evidence>
<dbReference type="InterPro" id="IPR004263">
    <property type="entry name" value="Exostosin"/>
</dbReference>
<evidence type="ECO:0000313" key="8">
    <source>
        <dbReference type="Proteomes" id="UP000290289"/>
    </source>
</evidence>
<keyword evidence="3" id="KW-0328">Glycosyltransferase</keyword>
<sequence>METSGTFCLSIGRKTMTKFKFTKSSLNLNYPKLMGQTKFCLCPSASEVARPRVVEAMYAGCVPMLISDYYAVPFDDVLDWRKFLIQILPKRISKIKTILKAVPSSKYLKLQKRVMRVRRHFELNHATS</sequence>
<evidence type="ECO:0000256" key="5">
    <source>
        <dbReference type="ARBA" id="ARBA00023034"/>
    </source>
</evidence>
<comment type="caution">
    <text evidence="7">The sequence shown here is derived from an EMBL/GenBank/DDBJ whole genome shotgun (WGS) entry which is preliminary data.</text>
</comment>
<dbReference type="PANTHER" id="PTHR11062">
    <property type="entry name" value="EXOSTOSIN HEPARAN SULFATE GLYCOSYLTRANSFERASE -RELATED"/>
    <property type="match status" value="1"/>
</dbReference>
<dbReference type="GO" id="GO:0016757">
    <property type="term" value="F:glycosyltransferase activity"/>
    <property type="evidence" value="ECO:0007669"/>
    <property type="project" value="UniProtKB-KW"/>
</dbReference>
<dbReference type="AlphaFoldDB" id="A0A498K978"/>
<evidence type="ECO:0000256" key="4">
    <source>
        <dbReference type="ARBA" id="ARBA00022968"/>
    </source>
</evidence>
<dbReference type="GO" id="GO:0000139">
    <property type="term" value="C:Golgi membrane"/>
    <property type="evidence" value="ECO:0007669"/>
    <property type="project" value="UniProtKB-SubCell"/>
</dbReference>
<keyword evidence="5" id="KW-0333">Golgi apparatus</keyword>
<keyword evidence="8" id="KW-1185">Reference proteome</keyword>
<comment type="subcellular location">
    <subcellularLocation>
        <location evidence="1">Golgi apparatus membrane</location>
        <topology evidence="1">Single-pass type II membrane protein</topology>
    </subcellularLocation>
</comment>
<protein>
    <recommendedName>
        <fullName evidence="6">Exostosin GT47 domain-containing protein</fullName>
    </recommendedName>
</protein>
<comment type="similarity">
    <text evidence="2">Belongs to the glycosyltransferase 47 family.</text>
</comment>
<name>A0A498K978_MALDO</name>
<dbReference type="EMBL" id="RDQH01000330">
    <property type="protein sequence ID" value="RXI02395.1"/>
    <property type="molecule type" value="Genomic_DNA"/>
</dbReference>
<proteinExistence type="inferred from homology"/>
<feature type="domain" description="Exostosin GT47" evidence="6">
    <location>
        <begin position="24"/>
        <end position="101"/>
    </location>
</feature>
<keyword evidence="3" id="KW-0808">Transferase</keyword>
<dbReference type="PANTHER" id="PTHR11062:SF267">
    <property type="entry name" value="EXOSTOSIN FAMILY PROTEIN"/>
    <property type="match status" value="1"/>
</dbReference>